<dbReference type="InterPro" id="IPR056777">
    <property type="entry name" value="Ycf2_N"/>
</dbReference>
<dbReference type="AlphaFoldDB" id="A0A9E7GCB1"/>
<name>A0A9E7GCB1_9LILI</name>
<protein>
    <recommendedName>
        <fullName evidence="1">Ycf2 N-terminal domain-containing protein</fullName>
    </recommendedName>
</protein>
<dbReference type="OrthoDB" id="1852053at2759"/>
<dbReference type="EMBL" id="CP097508">
    <property type="protein sequence ID" value="URE12976.1"/>
    <property type="molecule type" value="Genomic_DNA"/>
</dbReference>
<evidence type="ECO:0000313" key="2">
    <source>
        <dbReference type="EMBL" id="URE12976.1"/>
    </source>
</evidence>
<gene>
    <name evidence="2" type="ORF">MUK42_37580</name>
</gene>
<organism evidence="2 3">
    <name type="scientific">Musa troglodytarum</name>
    <name type="common">fe'i banana</name>
    <dbReference type="NCBI Taxonomy" id="320322"/>
    <lineage>
        <taxon>Eukaryota</taxon>
        <taxon>Viridiplantae</taxon>
        <taxon>Streptophyta</taxon>
        <taxon>Embryophyta</taxon>
        <taxon>Tracheophyta</taxon>
        <taxon>Spermatophyta</taxon>
        <taxon>Magnoliopsida</taxon>
        <taxon>Liliopsida</taxon>
        <taxon>Zingiberales</taxon>
        <taxon>Musaceae</taxon>
        <taxon>Musa</taxon>
    </lineage>
</organism>
<dbReference type="Pfam" id="PF05695">
    <property type="entry name" value="Ycf2"/>
    <property type="match status" value="1"/>
</dbReference>
<accession>A0A9E7GCB1</accession>
<proteinExistence type="predicted"/>
<sequence>MYLQNTISIHPISLDLECYIVSKDELDTDSSNKISFLNKNLFFSFISSIR</sequence>
<feature type="domain" description="Ycf2 N-terminal" evidence="1">
    <location>
        <begin position="1"/>
        <end position="45"/>
    </location>
</feature>
<evidence type="ECO:0000313" key="3">
    <source>
        <dbReference type="Proteomes" id="UP001055439"/>
    </source>
</evidence>
<keyword evidence="3" id="KW-1185">Reference proteome</keyword>
<dbReference type="Proteomes" id="UP001055439">
    <property type="component" value="Chromosome 6"/>
</dbReference>
<evidence type="ECO:0000259" key="1">
    <source>
        <dbReference type="Pfam" id="PF05695"/>
    </source>
</evidence>
<reference evidence="2" key="1">
    <citation type="submission" date="2022-05" db="EMBL/GenBank/DDBJ databases">
        <title>The Musa troglodytarum L. genome provides insights into the mechanism of non-climacteric behaviour and enrichment of carotenoids.</title>
        <authorList>
            <person name="Wang J."/>
        </authorList>
    </citation>
    <scope>NUCLEOTIDE SEQUENCE</scope>
    <source>
        <tissue evidence="2">Leaf</tissue>
    </source>
</reference>